<dbReference type="Proteomes" id="UP000532866">
    <property type="component" value="Unassembled WGS sequence"/>
</dbReference>
<evidence type="ECO:0000313" key="5">
    <source>
        <dbReference type="Proteomes" id="UP000532866"/>
    </source>
</evidence>
<evidence type="ECO:0000313" key="6">
    <source>
        <dbReference type="Proteomes" id="UP000553016"/>
    </source>
</evidence>
<reference evidence="1 4" key="1">
    <citation type="submission" date="2014-05" db="EMBL/GenBank/DDBJ databases">
        <title>Novel Listeriaceae from food processing environments.</title>
        <authorList>
            <person name="den Bakker H.C."/>
        </authorList>
    </citation>
    <scope>NUCLEOTIDE SEQUENCE [LARGE SCALE GENOMIC DNA]</scope>
    <source>
        <strain evidence="1 4">FSL A5-0281</strain>
    </source>
</reference>
<dbReference type="eggNOG" id="ENOG502ZESW">
    <property type="taxonomic scope" value="Bacteria"/>
</dbReference>
<dbReference type="EMBL" id="JAAROL010000005">
    <property type="protein sequence ID" value="MBC1332859.1"/>
    <property type="molecule type" value="Genomic_DNA"/>
</dbReference>
<protein>
    <submittedName>
        <fullName evidence="1">Uncharacterized protein</fullName>
    </submittedName>
</protein>
<comment type="caution">
    <text evidence="1">The sequence shown here is derived from an EMBL/GenBank/DDBJ whole genome shotgun (WGS) entry which is preliminary data.</text>
</comment>
<dbReference type="OrthoDB" id="2364148at2"/>
<dbReference type="Proteomes" id="UP000029844">
    <property type="component" value="Unassembled WGS sequence"/>
</dbReference>
<evidence type="ECO:0000313" key="3">
    <source>
        <dbReference type="EMBL" id="MBC2240409.1"/>
    </source>
</evidence>
<dbReference type="STRING" id="1552123.EP57_05210"/>
<dbReference type="Proteomes" id="UP000553016">
    <property type="component" value="Unassembled WGS sequence"/>
</dbReference>
<dbReference type="AlphaFoldDB" id="A0A099WCW9"/>
<evidence type="ECO:0000313" key="4">
    <source>
        <dbReference type="Proteomes" id="UP000029844"/>
    </source>
</evidence>
<evidence type="ECO:0000313" key="2">
    <source>
        <dbReference type="EMBL" id="MBC1332859.1"/>
    </source>
</evidence>
<gene>
    <name evidence="1" type="ORF">EP57_05210</name>
    <name evidence="2" type="ORF">HB759_12995</name>
    <name evidence="3" type="ORF">HCB35_07960</name>
</gene>
<proteinExistence type="predicted"/>
<evidence type="ECO:0000313" key="1">
    <source>
        <dbReference type="EMBL" id="KGL42857.1"/>
    </source>
</evidence>
<organism evidence="1 4">
    <name type="scientific">Listeria booriae</name>
    <dbReference type="NCBI Taxonomy" id="1552123"/>
    <lineage>
        <taxon>Bacteria</taxon>
        <taxon>Bacillati</taxon>
        <taxon>Bacillota</taxon>
        <taxon>Bacilli</taxon>
        <taxon>Bacillales</taxon>
        <taxon>Listeriaceae</taxon>
        <taxon>Listeria</taxon>
    </lineage>
</organism>
<keyword evidence="4" id="KW-1185">Reference proteome</keyword>
<sequence length="76" mass="8868">METRQKELLYDLLKEFPEYIDEIEKNGINNLNSESVEKIIDILLTAFTNYGLEEDDEPNKYGLEIEDLIDIVNDAD</sequence>
<dbReference type="EMBL" id="JNFA01000011">
    <property type="protein sequence ID" value="KGL42857.1"/>
    <property type="molecule type" value="Genomic_DNA"/>
</dbReference>
<accession>A0A099WCW9</accession>
<dbReference type="EMBL" id="JAARZA010000003">
    <property type="protein sequence ID" value="MBC2240409.1"/>
    <property type="molecule type" value="Genomic_DNA"/>
</dbReference>
<name>A0A099WCW9_9LIST</name>
<reference evidence="5 6" key="2">
    <citation type="submission" date="2020-03" db="EMBL/GenBank/DDBJ databases">
        <title>Soil Listeria distribution.</title>
        <authorList>
            <person name="Liao J."/>
            <person name="Wiedmann M."/>
        </authorList>
    </citation>
    <scope>NUCLEOTIDE SEQUENCE [LARGE SCALE GENOMIC DNA]</scope>
    <source>
        <strain evidence="3 6">FSL L7-0149</strain>
        <strain evidence="2 5">FSL L7-1833</strain>
    </source>
</reference>